<proteinExistence type="predicted"/>
<sequence>MLCIPCLKDTSQYQPLATSDANLRAMYTKKSTPPRNSSLIHSTALPYSCDKRGTIQNRSMLPRFEEMLQNDSIVRVSLTPTVAM</sequence>
<reference evidence="1 2" key="1">
    <citation type="submission" date="2023-04" db="EMBL/GenBank/DDBJ databases">
        <title>Genome of Basidiobolus ranarum AG-B5.</title>
        <authorList>
            <person name="Stajich J.E."/>
            <person name="Carter-House D."/>
            <person name="Gryganskyi A."/>
        </authorList>
    </citation>
    <scope>NUCLEOTIDE SEQUENCE [LARGE SCALE GENOMIC DNA]</scope>
    <source>
        <strain evidence="1 2">AG-B5</strain>
    </source>
</reference>
<name>A0ABR2WDV8_9FUNG</name>
<organism evidence="1 2">
    <name type="scientific">Basidiobolus ranarum</name>
    <dbReference type="NCBI Taxonomy" id="34480"/>
    <lineage>
        <taxon>Eukaryota</taxon>
        <taxon>Fungi</taxon>
        <taxon>Fungi incertae sedis</taxon>
        <taxon>Zoopagomycota</taxon>
        <taxon>Entomophthoromycotina</taxon>
        <taxon>Basidiobolomycetes</taxon>
        <taxon>Basidiobolales</taxon>
        <taxon>Basidiobolaceae</taxon>
        <taxon>Basidiobolus</taxon>
    </lineage>
</organism>
<evidence type="ECO:0000313" key="1">
    <source>
        <dbReference type="EMBL" id="KAK9759684.1"/>
    </source>
</evidence>
<evidence type="ECO:0000313" key="2">
    <source>
        <dbReference type="Proteomes" id="UP001479436"/>
    </source>
</evidence>
<comment type="caution">
    <text evidence="1">The sequence shown here is derived from an EMBL/GenBank/DDBJ whole genome shotgun (WGS) entry which is preliminary data.</text>
</comment>
<dbReference type="Proteomes" id="UP001479436">
    <property type="component" value="Unassembled WGS sequence"/>
</dbReference>
<gene>
    <name evidence="1" type="ORF">K7432_017051</name>
</gene>
<protein>
    <submittedName>
        <fullName evidence="1">Uncharacterized protein</fullName>
    </submittedName>
</protein>
<accession>A0ABR2WDV8</accession>
<dbReference type="EMBL" id="JASJQH010003292">
    <property type="protein sequence ID" value="KAK9759684.1"/>
    <property type="molecule type" value="Genomic_DNA"/>
</dbReference>
<keyword evidence="2" id="KW-1185">Reference proteome</keyword>